<name>A0A256GA23_9HYPH</name>
<dbReference type="GO" id="GO:0046872">
    <property type="term" value="F:metal ion binding"/>
    <property type="evidence" value="ECO:0007669"/>
    <property type="project" value="UniProtKB-KW"/>
</dbReference>
<keyword evidence="3" id="KW-0645">Protease</keyword>
<keyword evidence="2" id="KW-0479">Metal-binding</keyword>
<dbReference type="Pfam" id="PF04951">
    <property type="entry name" value="Peptidase_M55"/>
    <property type="match status" value="1"/>
</dbReference>
<feature type="binding site" evidence="2">
    <location>
        <position position="10"/>
    </location>
    <ligand>
        <name>Zn(2+)</name>
        <dbReference type="ChEBI" id="CHEBI:29105"/>
        <label>1</label>
    </ligand>
</feature>
<dbReference type="Gene3D" id="3.40.50.10780">
    <property type="entry name" value="Dipeptide transport protein"/>
    <property type="match status" value="1"/>
</dbReference>
<gene>
    <name evidence="3" type="ORF">CEV34_3295</name>
</gene>
<dbReference type="InterPro" id="IPR027476">
    <property type="entry name" value="DppA_N"/>
</dbReference>
<dbReference type="Proteomes" id="UP000216188">
    <property type="component" value="Unassembled WGS sequence"/>
</dbReference>
<dbReference type="EMBL" id="NNRM01000037">
    <property type="protein sequence ID" value="OYR23962.1"/>
    <property type="molecule type" value="Genomic_DNA"/>
</dbReference>
<feature type="active site" description="Nucleophile" evidence="1">
    <location>
        <position position="117"/>
    </location>
</feature>
<dbReference type="CDD" id="cd08770">
    <property type="entry name" value="DAP_dppA_3"/>
    <property type="match status" value="1"/>
</dbReference>
<keyword evidence="4" id="KW-1185">Reference proteome</keyword>
<dbReference type="InterPro" id="IPR007035">
    <property type="entry name" value="Peptidase_M55"/>
</dbReference>
<proteinExistence type="predicted"/>
<keyword evidence="3" id="KW-0378">Hydrolase</keyword>
<dbReference type="SUPFAM" id="SSF63992">
    <property type="entry name" value="Dipeptide transport protein"/>
    <property type="match status" value="1"/>
</dbReference>
<sequence length="266" mass="28609">MKLFISADMEGTAGILSWNEAEHSHADYQEFRALMTEEVVAACQGARAAGATQILIKDAHDSGRNLMLDRLPDYTQIVRGWSGHPDSMMFGLDESFSGAFYIGYHAKAGTEANPLAHTFNLRISRLILNDAVVSEFTINALCAARYKVPSLLVSGDAGICQDASDLVSGIATVQTLTGYGAAALSMAPAAARAAIAAAAQAAVENIAAIQPPVIAKQFRLIIEFNNPCDAYRASFYPNACSNGPRSVLFETTDYFEILRALRFMKS</sequence>
<dbReference type="GeneID" id="93111844"/>
<dbReference type="InterPro" id="IPR036177">
    <property type="entry name" value="Peptidase_M55_sf"/>
</dbReference>
<feature type="binding site" evidence="2">
    <location>
        <position position="105"/>
    </location>
    <ligand>
        <name>Zn(2+)</name>
        <dbReference type="ChEBI" id="CHEBI:29105"/>
        <label>2</label>
    </ligand>
</feature>
<feature type="binding site" evidence="2">
    <location>
        <position position="8"/>
    </location>
    <ligand>
        <name>Zn(2+)</name>
        <dbReference type="ChEBI" id="CHEBI:29105"/>
        <label>1</label>
    </ligand>
</feature>
<accession>A0A256GA23</accession>
<feature type="binding site" evidence="2">
    <location>
        <position position="60"/>
    </location>
    <ligand>
        <name>Zn(2+)</name>
        <dbReference type="ChEBI" id="CHEBI:29105"/>
        <label>2</label>
    </ligand>
</feature>
<reference evidence="3 4" key="1">
    <citation type="submission" date="2017-07" db="EMBL/GenBank/DDBJ databases">
        <title>Phylogenetic study on the rhizospheric bacterium Ochrobactrum sp. A44.</title>
        <authorList>
            <person name="Krzyzanowska D.M."/>
            <person name="Ossowicki A."/>
            <person name="Rajewska M."/>
            <person name="Maciag T."/>
            <person name="Kaczynski Z."/>
            <person name="Czerwicka M."/>
            <person name="Jafra S."/>
        </authorList>
    </citation>
    <scope>NUCLEOTIDE SEQUENCE [LARGE SCALE GENOMIC DNA]</scope>
    <source>
        <strain evidence="3 4">CCUG 30717</strain>
    </source>
</reference>
<dbReference type="RefSeq" id="WP_094543953.1">
    <property type="nucleotide sequence ID" value="NZ_CP091785.1"/>
</dbReference>
<evidence type="ECO:0000256" key="2">
    <source>
        <dbReference type="PIRSR" id="PIRSR015853-2"/>
    </source>
</evidence>
<dbReference type="PIRSF" id="PIRSF015853">
    <property type="entry name" value="Pep_DppA"/>
    <property type="match status" value="1"/>
</dbReference>
<evidence type="ECO:0000313" key="4">
    <source>
        <dbReference type="Proteomes" id="UP000216188"/>
    </source>
</evidence>
<evidence type="ECO:0000313" key="3">
    <source>
        <dbReference type="EMBL" id="OYR23962.1"/>
    </source>
</evidence>
<feature type="binding site" evidence="2">
    <location>
        <position position="8"/>
    </location>
    <ligand>
        <name>Zn(2+)</name>
        <dbReference type="ChEBI" id="CHEBI:29105"/>
        <label>2</label>
    </ligand>
</feature>
<protein>
    <submittedName>
        <fullName evidence="3">D-aminopeptidase family protein</fullName>
    </submittedName>
</protein>
<keyword evidence="2" id="KW-0862">Zinc</keyword>
<keyword evidence="3" id="KW-0031">Aminopeptidase</keyword>
<evidence type="ECO:0000256" key="1">
    <source>
        <dbReference type="PIRSR" id="PIRSR015853-1"/>
    </source>
</evidence>
<feature type="binding site" evidence="2">
    <location>
        <position position="135"/>
    </location>
    <ligand>
        <name>Zn(2+)</name>
        <dbReference type="ChEBI" id="CHEBI:29105"/>
        <label>2</label>
    </ligand>
</feature>
<dbReference type="Gene3D" id="3.30.1360.130">
    <property type="entry name" value="Dipeptide transport protein"/>
    <property type="match status" value="1"/>
</dbReference>
<dbReference type="AlphaFoldDB" id="A0A256GA23"/>
<comment type="caution">
    <text evidence="3">The sequence shown here is derived from an EMBL/GenBank/DDBJ whole genome shotgun (WGS) entry which is preliminary data.</text>
</comment>
<organism evidence="3 4">
    <name type="scientific">Brucella pseudogrignonensis</name>
    <dbReference type="NCBI Taxonomy" id="419475"/>
    <lineage>
        <taxon>Bacteria</taxon>
        <taxon>Pseudomonadati</taxon>
        <taxon>Pseudomonadota</taxon>
        <taxon>Alphaproteobacteria</taxon>
        <taxon>Hyphomicrobiales</taxon>
        <taxon>Brucellaceae</taxon>
        <taxon>Brucella/Ochrobactrum group</taxon>
        <taxon>Brucella</taxon>
    </lineage>
</organism>
<dbReference type="GO" id="GO:0004177">
    <property type="term" value="F:aminopeptidase activity"/>
    <property type="evidence" value="ECO:0007669"/>
    <property type="project" value="UniProtKB-KW"/>
</dbReference>